<dbReference type="GO" id="GO:0004252">
    <property type="term" value="F:serine-type endopeptidase activity"/>
    <property type="evidence" value="ECO:0007669"/>
    <property type="project" value="InterPro"/>
</dbReference>
<dbReference type="Pfam" id="PF10502">
    <property type="entry name" value="Peptidase_S26"/>
    <property type="match status" value="1"/>
</dbReference>
<feature type="active site" evidence="7">
    <location>
        <position position="46"/>
    </location>
</feature>
<feature type="active site" evidence="7">
    <location>
        <position position="121"/>
    </location>
</feature>
<evidence type="ECO:0000256" key="1">
    <source>
        <dbReference type="ARBA" id="ARBA00000677"/>
    </source>
</evidence>
<evidence type="ECO:0000313" key="11">
    <source>
        <dbReference type="Proteomes" id="UP000488521"/>
    </source>
</evidence>
<organism evidence="10 11">
    <name type="scientific">Bacteroides thetaiotaomicron</name>
    <dbReference type="NCBI Taxonomy" id="818"/>
    <lineage>
        <taxon>Bacteria</taxon>
        <taxon>Pseudomonadati</taxon>
        <taxon>Bacteroidota</taxon>
        <taxon>Bacteroidia</taxon>
        <taxon>Bacteroidales</taxon>
        <taxon>Bacteroidaceae</taxon>
        <taxon>Bacteroides</taxon>
    </lineage>
</organism>
<dbReference type="GO" id="GO:0009003">
    <property type="term" value="F:signal peptidase activity"/>
    <property type="evidence" value="ECO:0007669"/>
    <property type="project" value="UniProtKB-EC"/>
</dbReference>
<dbReference type="Gene3D" id="2.10.109.10">
    <property type="entry name" value="Umud Fragment, subunit A"/>
    <property type="match status" value="1"/>
</dbReference>
<evidence type="ECO:0000259" key="9">
    <source>
        <dbReference type="Pfam" id="PF10502"/>
    </source>
</evidence>
<reference evidence="10 11" key="1">
    <citation type="journal article" date="2019" name="Nat. Med.">
        <title>A library of human gut bacterial isolates paired with longitudinal multiomics data enables mechanistic microbiome research.</title>
        <authorList>
            <person name="Poyet M."/>
            <person name="Groussin M."/>
            <person name="Gibbons S.M."/>
            <person name="Avila-Pacheco J."/>
            <person name="Jiang X."/>
            <person name="Kearney S.M."/>
            <person name="Perrotta A.R."/>
            <person name="Berdy B."/>
            <person name="Zhao S."/>
            <person name="Lieberman T.D."/>
            <person name="Swanson P.K."/>
            <person name="Smith M."/>
            <person name="Roesemann S."/>
            <person name="Alexander J.E."/>
            <person name="Rich S.A."/>
            <person name="Livny J."/>
            <person name="Vlamakis H."/>
            <person name="Clish C."/>
            <person name="Bullock K."/>
            <person name="Deik A."/>
            <person name="Scott J."/>
            <person name="Pierce K.A."/>
            <person name="Xavier R.J."/>
            <person name="Alm E.J."/>
        </authorList>
    </citation>
    <scope>NUCLEOTIDE SEQUENCE [LARGE SCALE GENOMIC DNA]</scope>
    <source>
        <strain evidence="10 11">BIOML-A156</strain>
    </source>
</reference>
<dbReference type="EC" id="3.4.21.89" evidence="3 8"/>
<name>A0A6I0SFG8_BACT4</name>
<evidence type="ECO:0000256" key="7">
    <source>
        <dbReference type="PIRSR" id="PIRSR600223-1"/>
    </source>
</evidence>
<keyword evidence="6 8" id="KW-0378">Hydrolase</keyword>
<evidence type="ECO:0000256" key="8">
    <source>
        <dbReference type="RuleBase" id="RU362042"/>
    </source>
</evidence>
<dbReference type="PANTHER" id="PTHR43390:SF1">
    <property type="entry name" value="CHLOROPLAST PROCESSING PEPTIDASE"/>
    <property type="match status" value="1"/>
</dbReference>
<keyword evidence="8" id="KW-0812">Transmembrane</keyword>
<evidence type="ECO:0000256" key="6">
    <source>
        <dbReference type="ARBA" id="ARBA00022801"/>
    </source>
</evidence>
<comment type="caution">
    <text evidence="10">The sequence shown here is derived from an EMBL/GenBank/DDBJ whole genome shotgun (WGS) entry which is preliminary data.</text>
</comment>
<evidence type="ECO:0000256" key="4">
    <source>
        <dbReference type="ARBA" id="ARBA00019232"/>
    </source>
</evidence>
<gene>
    <name evidence="10" type="primary">lepB</name>
    <name evidence="10" type="ORF">GAN59_03560</name>
</gene>
<dbReference type="PROSITE" id="PS00501">
    <property type="entry name" value="SPASE_I_1"/>
    <property type="match status" value="1"/>
</dbReference>
<dbReference type="InterPro" id="IPR019533">
    <property type="entry name" value="Peptidase_S26"/>
</dbReference>
<dbReference type="InterPro" id="IPR036286">
    <property type="entry name" value="LexA/Signal_pep-like_sf"/>
</dbReference>
<evidence type="ECO:0000313" key="10">
    <source>
        <dbReference type="EMBL" id="KAB4478000.1"/>
    </source>
</evidence>
<dbReference type="PRINTS" id="PR00727">
    <property type="entry name" value="LEADERPTASE"/>
</dbReference>
<dbReference type="SUPFAM" id="SSF51306">
    <property type="entry name" value="LexA/Signal peptidase"/>
    <property type="match status" value="1"/>
</dbReference>
<dbReference type="GO" id="GO:0016020">
    <property type="term" value="C:membrane"/>
    <property type="evidence" value="ECO:0007669"/>
    <property type="project" value="UniProtKB-SubCell"/>
</dbReference>
<feature type="transmembrane region" description="Helical" evidence="8">
    <location>
        <begin position="12"/>
        <end position="35"/>
    </location>
</feature>
<dbReference type="NCBIfam" id="TIGR02227">
    <property type="entry name" value="sigpep_I_bact"/>
    <property type="match status" value="1"/>
</dbReference>
<dbReference type="PROSITE" id="PS00761">
    <property type="entry name" value="SPASE_I_3"/>
    <property type="match status" value="1"/>
</dbReference>
<dbReference type="RefSeq" id="WP_090615207.1">
    <property type="nucleotide sequence ID" value="NZ_JAGURF010000003.1"/>
</dbReference>
<comment type="catalytic activity">
    <reaction evidence="1 8">
        <text>Cleavage of hydrophobic, N-terminal signal or leader sequences from secreted and periplasmic proteins.</text>
        <dbReference type="EC" id="3.4.21.89"/>
    </reaction>
</comment>
<sequence>MGNVKQNIKKVVIRLLDISFVVCCLMGLMFLGQLFCFTSFKIPSDSMEPALKDGDRILVNKMIMGARLFDVFAALEQKDVNIYRLPALGTLKRNDVIVFNFPYEEFRWDSIRMNVMQYYVKRCIAMPGDTLEIREGIYKVRGCNELLGNSNAQQYLAGLQHPEEQGIVTGTFPYDENLGWNIREFGPLPIPQKGQLVMMNRTTYILYRQLIAWEQKKKIVLKDGQVLLGDSIIDRYSFKKNYYFVSGDNMANSQDSRYWGMLPEEYIVGKATRIWNSKDKYTDQIRWGRILKKII</sequence>
<dbReference type="InterPro" id="IPR019756">
    <property type="entry name" value="Pept_S26A_signal_pept_1_Ser-AS"/>
</dbReference>
<feature type="domain" description="Peptidase S26" evidence="9">
    <location>
        <begin position="21"/>
        <end position="275"/>
    </location>
</feature>
<dbReference type="PANTHER" id="PTHR43390">
    <property type="entry name" value="SIGNAL PEPTIDASE I"/>
    <property type="match status" value="1"/>
</dbReference>
<dbReference type="EMBL" id="WCRS01000002">
    <property type="protein sequence ID" value="KAB4478000.1"/>
    <property type="molecule type" value="Genomic_DNA"/>
</dbReference>
<dbReference type="GO" id="GO:0006465">
    <property type="term" value="P:signal peptide processing"/>
    <property type="evidence" value="ECO:0007669"/>
    <property type="project" value="InterPro"/>
</dbReference>
<keyword evidence="8" id="KW-0472">Membrane</keyword>
<evidence type="ECO:0000256" key="2">
    <source>
        <dbReference type="ARBA" id="ARBA00009370"/>
    </source>
</evidence>
<dbReference type="InterPro" id="IPR000223">
    <property type="entry name" value="Pept_S26A_signal_pept_1"/>
</dbReference>
<protein>
    <recommendedName>
        <fullName evidence="4 8">Signal peptidase I</fullName>
        <ecNumber evidence="3 8">3.4.21.89</ecNumber>
    </recommendedName>
</protein>
<comment type="subcellular location">
    <subcellularLocation>
        <location evidence="8">Membrane</location>
        <topology evidence="8">Single-pass type II membrane protein</topology>
    </subcellularLocation>
</comment>
<keyword evidence="5 8" id="KW-0645">Protease</keyword>
<proteinExistence type="inferred from homology"/>
<dbReference type="Proteomes" id="UP000488521">
    <property type="component" value="Unassembled WGS sequence"/>
</dbReference>
<dbReference type="CDD" id="cd06530">
    <property type="entry name" value="S26_SPase_I"/>
    <property type="match status" value="1"/>
</dbReference>
<dbReference type="AlphaFoldDB" id="A0A6I0SFG8"/>
<accession>A0A6I0SFG8</accession>
<comment type="similarity">
    <text evidence="2 8">Belongs to the peptidase S26 family.</text>
</comment>
<dbReference type="InterPro" id="IPR019758">
    <property type="entry name" value="Pept_S26A_signal_pept_1_CS"/>
</dbReference>
<evidence type="ECO:0000256" key="5">
    <source>
        <dbReference type="ARBA" id="ARBA00022670"/>
    </source>
</evidence>
<evidence type="ECO:0000256" key="3">
    <source>
        <dbReference type="ARBA" id="ARBA00013208"/>
    </source>
</evidence>
<keyword evidence="8" id="KW-1133">Transmembrane helix</keyword>